<dbReference type="Proteomes" id="UP001549077">
    <property type="component" value="Unassembled WGS sequence"/>
</dbReference>
<proteinExistence type="predicted"/>
<dbReference type="RefSeq" id="WP_168296128.1">
    <property type="nucleotide sequence ID" value="NZ_CP071604.1"/>
</dbReference>
<dbReference type="Pfam" id="PF00004">
    <property type="entry name" value="AAA"/>
    <property type="match status" value="1"/>
</dbReference>
<evidence type="ECO:0000313" key="3">
    <source>
        <dbReference type="Proteomes" id="UP001549077"/>
    </source>
</evidence>
<dbReference type="GeneID" id="91150042"/>
<dbReference type="InterPro" id="IPR003959">
    <property type="entry name" value="ATPase_AAA_core"/>
</dbReference>
<dbReference type="SUPFAM" id="SSF52540">
    <property type="entry name" value="P-loop containing nucleoside triphosphate hydrolases"/>
    <property type="match status" value="1"/>
</dbReference>
<accession>A0ABV2MHF7</accession>
<name>A0ABV2MHF7_9HYPH</name>
<dbReference type="EMBL" id="JBEPMY010000008">
    <property type="protein sequence ID" value="MET3755903.1"/>
    <property type="molecule type" value="Genomic_DNA"/>
</dbReference>
<dbReference type="InterPro" id="IPR027417">
    <property type="entry name" value="P-loop_NTPase"/>
</dbReference>
<reference evidence="2 3" key="1">
    <citation type="submission" date="2024-06" db="EMBL/GenBank/DDBJ databases">
        <title>Genomic Encyclopedia of Type Strains, Phase IV (KMG-IV): sequencing the most valuable type-strain genomes for metagenomic binning, comparative biology and taxonomic classification.</title>
        <authorList>
            <person name="Goeker M."/>
        </authorList>
    </citation>
    <scope>NUCLEOTIDE SEQUENCE [LARGE SCALE GENOMIC DNA]</scope>
    <source>
        <strain evidence="2 3">DSM 29288</strain>
    </source>
</reference>
<dbReference type="Gene3D" id="3.40.50.300">
    <property type="entry name" value="P-loop containing nucleotide triphosphate hydrolases"/>
    <property type="match status" value="1"/>
</dbReference>
<feature type="domain" description="ATPase AAA-type core" evidence="1">
    <location>
        <begin position="233"/>
        <end position="355"/>
    </location>
</feature>
<gene>
    <name evidence="2" type="ORF">ABID08_003274</name>
</gene>
<keyword evidence="3" id="KW-1185">Reference proteome</keyword>
<protein>
    <recommendedName>
        <fullName evidence="1">ATPase AAA-type core domain-containing protein</fullName>
    </recommendedName>
</protein>
<comment type="caution">
    <text evidence="2">The sequence shown here is derived from an EMBL/GenBank/DDBJ whole genome shotgun (WGS) entry which is preliminary data.</text>
</comment>
<evidence type="ECO:0000313" key="2">
    <source>
        <dbReference type="EMBL" id="MET3755903.1"/>
    </source>
</evidence>
<organism evidence="2 3">
    <name type="scientific">Rhizobium binae</name>
    <dbReference type="NCBI Taxonomy" id="1138190"/>
    <lineage>
        <taxon>Bacteria</taxon>
        <taxon>Pseudomonadati</taxon>
        <taxon>Pseudomonadota</taxon>
        <taxon>Alphaproteobacteria</taxon>
        <taxon>Hyphomicrobiales</taxon>
        <taxon>Rhizobiaceae</taxon>
        <taxon>Rhizobium/Agrobacterium group</taxon>
        <taxon>Rhizobium</taxon>
    </lineage>
</organism>
<sequence length="857" mass="96383">MNLLYQNTGIAAAIQQNHLPATLAELFGDLFDEDTGRILLQETTIIDFKETIPESFSEGYGAGIIRLALSFHNTFGGLIVFGVVDRTGVPSLAKEIFNIEAFNRVLSDFSGNQIECSLRRYALKEGADTLPIQVVLVPARRAQRPARLTRSLSKYGQGALWVRDRHEVLIAEPRHLPLLYGNRSSFFSRNEVGSVSVHRSLPPSPSTMDEFVGRFGLLHDLWDWLVFSNHVRMYLHGPGGSGKSTLAYEFATAVAHSPYRITLPKGNTLDYVLFLSAKETALDPFQQKESNFTQRDFATAEEQVKQILYHAGLVASTELEGLSEESVEEHLDELVDNFSGLIVIDDIDALTRRNRDTGEELLFQKAAQCSGRLKILYTSRYAPPYALKTAKEVPSLDFEHEFFRFMESCCRQFEVAPPAGNNALRLFEISAGLPILIETIIGLRRNCSSYEEAFKAYESREGDAARRYLYQREYDRLEAATKARHMLAALSLIETPVSITAIGHITSYSEEQIRDAVTQTKGIFLKSTENENGDTLYELATPAIGFVRQVSPDLPYYPALQKAISHFKQESGRTPAHEAAILVRMQKLARTSDFDRIVEEGTAIPTSDSIWGNPQFLGLLGQGYAARGAANAEDARGYFARAFALHSRDIFMLRTWYKLEFSAPHTIKSAEDLCRKVLQSGSLSQRHRSEFYSKLGQVLETQARPFIHTDKTRAISMMKASLEAYFEGKWLARDVEQLDSTLQDDWISSLAGKLFRLLQDDLEPLFDFIEKLSDKNHDVDLEAIRILIDPMKTMVHSAKPSACSKVAALARRTAARYARLKKPLSEQPGFSYVTEALRDIIQTLHSKMKTDQGEHTR</sequence>
<evidence type="ECO:0000259" key="1">
    <source>
        <dbReference type="Pfam" id="PF00004"/>
    </source>
</evidence>